<dbReference type="Pfam" id="PF01890">
    <property type="entry name" value="CbiG_C"/>
    <property type="match status" value="1"/>
</dbReference>
<dbReference type="Gene3D" id="3.30.420.180">
    <property type="entry name" value="CobE/GbiG C-terminal domain"/>
    <property type="match status" value="1"/>
</dbReference>
<dbReference type="InterPro" id="IPR036518">
    <property type="entry name" value="CobE/GbiG_C_sf"/>
</dbReference>
<dbReference type="EMBL" id="WNKT01000035">
    <property type="protein sequence ID" value="MTW22251.1"/>
    <property type="molecule type" value="Genomic_DNA"/>
</dbReference>
<dbReference type="SUPFAM" id="SSF159664">
    <property type="entry name" value="CobE/GbiG C-terminal domain-like"/>
    <property type="match status" value="1"/>
</dbReference>
<dbReference type="InterPro" id="IPR002750">
    <property type="entry name" value="CobE/GbiG_C"/>
</dbReference>
<dbReference type="PANTHER" id="PTHR37477">
    <property type="entry name" value="COBALT-PRECORRIN-5A HYDROLASE"/>
    <property type="match status" value="1"/>
</dbReference>
<dbReference type="GO" id="GO:0009236">
    <property type="term" value="P:cobalamin biosynthetic process"/>
    <property type="evidence" value="ECO:0007669"/>
    <property type="project" value="InterPro"/>
</dbReference>
<evidence type="ECO:0000313" key="2">
    <source>
        <dbReference type="EMBL" id="MTW22251.1"/>
    </source>
</evidence>
<keyword evidence="3" id="KW-1185">Reference proteome</keyword>
<sequence>MVSDEGLSERIEVAIGVGCQRGIARLTLECAIDTALSPLGAVVVRCLASHVRKSAEPALLELAQIRGWPLRFYSPEALAGVAVPTPSARVAGEVGTPSVAEAAARLAADGGELLVAKQRHQGIDGTSVTVAVAHWRQR</sequence>
<dbReference type="PANTHER" id="PTHR37477:SF1">
    <property type="entry name" value="COBALT-PRECORRIN-5A HYDROLASE"/>
    <property type="match status" value="1"/>
</dbReference>
<dbReference type="Proteomes" id="UP000434044">
    <property type="component" value="Unassembled WGS sequence"/>
</dbReference>
<reference evidence="2 3" key="1">
    <citation type="submission" date="2019-11" db="EMBL/GenBank/DDBJ databases">
        <title>Whole-genome sequence of the anaerobic purple sulfur bacterium Allochromatium palmeri DSM 15591.</title>
        <authorList>
            <person name="Kyndt J.A."/>
            <person name="Meyer T.E."/>
        </authorList>
    </citation>
    <scope>NUCLEOTIDE SEQUENCE [LARGE SCALE GENOMIC DNA]</scope>
    <source>
        <strain evidence="2 3">DSM 15591</strain>
    </source>
</reference>
<dbReference type="OrthoDB" id="8527556at2"/>
<comment type="caution">
    <text evidence="2">The sequence shown here is derived from an EMBL/GenBank/DDBJ whole genome shotgun (WGS) entry which is preliminary data.</text>
</comment>
<name>A0A6N8EF16_9GAMM</name>
<gene>
    <name evidence="2" type="ORF">GJ668_14305</name>
</gene>
<protein>
    <submittedName>
        <fullName evidence="2">Cobalamin biosynthesis protein CbiG</fullName>
    </submittedName>
</protein>
<feature type="domain" description="CobE/GbiG C-terminal" evidence="1">
    <location>
        <begin position="14"/>
        <end position="133"/>
    </location>
</feature>
<organism evidence="2 3">
    <name type="scientific">Allochromatium palmeri</name>
    <dbReference type="NCBI Taxonomy" id="231048"/>
    <lineage>
        <taxon>Bacteria</taxon>
        <taxon>Pseudomonadati</taxon>
        <taxon>Pseudomonadota</taxon>
        <taxon>Gammaproteobacteria</taxon>
        <taxon>Chromatiales</taxon>
        <taxon>Chromatiaceae</taxon>
        <taxon>Allochromatium</taxon>
    </lineage>
</organism>
<evidence type="ECO:0000313" key="3">
    <source>
        <dbReference type="Proteomes" id="UP000434044"/>
    </source>
</evidence>
<dbReference type="InterPro" id="IPR052553">
    <property type="entry name" value="CbiG_hydrolase"/>
</dbReference>
<proteinExistence type="predicted"/>
<dbReference type="AlphaFoldDB" id="A0A6N8EF16"/>
<evidence type="ECO:0000259" key="1">
    <source>
        <dbReference type="Pfam" id="PF01890"/>
    </source>
</evidence>
<accession>A0A6N8EF16</accession>